<proteinExistence type="predicted"/>
<keyword evidence="1" id="KW-1133">Transmembrane helix</keyword>
<evidence type="ECO:0008006" key="4">
    <source>
        <dbReference type="Google" id="ProtNLM"/>
    </source>
</evidence>
<feature type="transmembrane region" description="Helical" evidence="1">
    <location>
        <begin position="6"/>
        <end position="26"/>
    </location>
</feature>
<comment type="caution">
    <text evidence="2">The sequence shown here is derived from an EMBL/GenBank/DDBJ whole genome shotgun (WGS) entry which is preliminary data.</text>
</comment>
<dbReference type="PROSITE" id="PS51257">
    <property type="entry name" value="PROKAR_LIPOPROTEIN"/>
    <property type="match status" value="1"/>
</dbReference>
<reference evidence="2 3" key="1">
    <citation type="submission" date="2020-02" db="EMBL/GenBank/DDBJ databases">
        <title>Genomic Insights into the Phylogeny and Genetic Plasticity of the Human and Animal Enteric Pathogen Clostridium perfringens.</title>
        <authorList>
            <person name="Feng Y."/>
            <person name="Hu Y."/>
        </authorList>
    </citation>
    <scope>NUCLEOTIDE SEQUENCE [LARGE SCALE GENOMIC DNA]</scope>
    <source>
        <strain evidence="2 3">CP-40</strain>
    </source>
</reference>
<dbReference type="EMBL" id="JAALLZ010000006">
    <property type="protein sequence ID" value="NGU31132.1"/>
    <property type="molecule type" value="Genomic_DNA"/>
</dbReference>
<accession>A0AAP7BWS7</accession>
<gene>
    <name evidence="2" type="ORF">G6Z34_13655</name>
</gene>
<sequence length="176" mass="20196">MIKIILIIGTLIIGILSTIVGCKMDYKTIGEKIFIFISSCCIGFVVVGGIILITIVLTRNFAIDEELKEVNVKQLVSMKFDKNIEGNFYLGTGSINNEEYVIFYTKENNELVRQKYKSDNVKIFTDTDKPKVQIKTKDKITKLYTIFGELNENHEDVYEIEFHIPEKSIIENINLN</sequence>
<keyword evidence="1" id="KW-0812">Transmembrane</keyword>
<evidence type="ECO:0000256" key="1">
    <source>
        <dbReference type="SAM" id="Phobius"/>
    </source>
</evidence>
<dbReference type="RefSeq" id="WP_164801062.1">
    <property type="nucleotide sequence ID" value="NZ_JAALLZ010000006.1"/>
</dbReference>
<feature type="transmembrane region" description="Helical" evidence="1">
    <location>
        <begin position="33"/>
        <end position="57"/>
    </location>
</feature>
<evidence type="ECO:0000313" key="2">
    <source>
        <dbReference type="EMBL" id="NGU31132.1"/>
    </source>
</evidence>
<keyword evidence="1" id="KW-0472">Membrane</keyword>
<dbReference type="Proteomes" id="UP000481454">
    <property type="component" value="Unassembled WGS sequence"/>
</dbReference>
<evidence type="ECO:0000313" key="3">
    <source>
        <dbReference type="Proteomes" id="UP000481454"/>
    </source>
</evidence>
<dbReference type="AlphaFoldDB" id="A0AAP7BWS7"/>
<protein>
    <recommendedName>
        <fullName evidence="4">Lipoprotein</fullName>
    </recommendedName>
</protein>
<organism evidence="2 3">
    <name type="scientific">Clostridium perfringens</name>
    <dbReference type="NCBI Taxonomy" id="1502"/>
    <lineage>
        <taxon>Bacteria</taxon>
        <taxon>Bacillati</taxon>
        <taxon>Bacillota</taxon>
        <taxon>Clostridia</taxon>
        <taxon>Eubacteriales</taxon>
        <taxon>Clostridiaceae</taxon>
        <taxon>Clostridium</taxon>
    </lineage>
</organism>
<name>A0AAP7BWS7_CLOPF</name>